<reference evidence="1" key="1">
    <citation type="journal article" date="2014" name="Front. Microbiol.">
        <title>High frequency of phylogenetically diverse reductive dehalogenase-homologous genes in deep subseafloor sedimentary metagenomes.</title>
        <authorList>
            <person name="Kawai M."/>
            <person name="Futagami T."/>
            <person name="Toyoda A."/>
            <person name="Takaki Y."/>
            <person name="Nishi S."/>
            <person name="Hori S."/>
            <person name="Arai W."/>
            <person name="Tsubouchi T."/>
            <person name="Morono Y."/>
            <person name="Uchiyama I."/>
            <person name="Ito T."/>
            <person name="Fujiyama A."/>
            <person name="Inagaki F."/>
            <person name="Takami H."/>
        </authorList>
    </citation>
    <scope>NUCLEOTIDE SEQUENCE</scope>
    <source>
        <strain evidence="1">Expedition CK06-06</strain>
    </source>
</reference>
<dbReference type="EMBL" id="BARW01043375">
    <property type="protein sequence ID" value="GAJ19532.1"/>
    <property type="molecule type" value="Genomic_DNA"/>
</dbReference>
<protein>
    <submittedName>
        <fullName evidence="1">Uncharacterized protein</fullName>
    </submittedName>
</protein>
<name>X1VKB3_9ZZZZ</name>
<feature type="non-terminal residue" evidence="1">
    <location>
        <position position="35"/>
    </location>
</feature>
<organism evidence="1">
    <name type="scientific">marine sediment metagenome</name>
    <dbReference type="NCBI Taxonomy" id="412755"/>
    <lineage>
        <taxon>unclassified sequences</taxon>
        <taxon>metagenomes</taxon>
        <taxon>ecological metagenomes</taxon>
    </lineage>
</organism>
<accession>X1VKB3</accession>
<evidence type="ECO:0000313" key="1">
    <source>
        <dbReference type="EMBL" id="GAJ19532.1"/>
    </source>
</evidence>
<comment type="caution">
    <text evidence="1">The sequence shown here is derived from an EMBL/GenBank/DDBJ whole genome shotgun (WGS) entry which is preliminary data.</text>
</comment>
<dbReference type="AlphaFoldDB" id="X1VKB3"/>
<proteinExistence type="predicted"/>
<feature type="non-terminal residue" evidence="1">
    <location>
        <position position="1"/>
    </location>
</feature>
<gene>
    <name evidence="1" type="ORF">S12H4_63574</name>
</gene>
<sequence>IIQIEEDGRGMKAEQIRQIAIEKRILDEEKAKSLN</sequence>